<reference evidence="1 2" key="1">
    <citation type="submission" date="2021-06" db="EMBL/GenBank/DDBJ databases">
        <title>Caerostris darwini draft genome.</title>
        <authorList>
            <person name="Kono N."/>
            <person name="Arakawa K."/>
        </authorList>
    </citation>
    <scope>NUCLEOTIDE SEQUENCE [LARGE SCALE GENOMIC DNA]</scope>
</reference>
<dbReference type="AlphaFoldDB" id="A0AAV4RP21"/>
<sequence>MSGHLPSIDLTSPLPVGIKVQFKLEGEHPHSFKTFGNYGKAIKSVVGLLNTPNGALVGWSAGRSVVRGRSSDIGPFVWNHTLFGGFENPFLE</sequence>
<comment type="caution">
    <text evidence="1">The sequence shown here is derived from an EMBL/GenBank/DDBJ whole genome shotgun (WGS) entry which is preliminary data.</text>
</comment>
<accession>A0AAV4RP21</accession>
<dbReference type="Proteomes" id="UP001054837">
    <property type="component" value="Unassembled WGS sequence"/>
</dbReference>
<organism evidence="1 2">
    <name type="scientific">Caerostris darwini</name>
    <dbReference type="NCBI Taxonomy" id="1538125"/>
    <lineage>
        <taxon>Eukaryota</taxon>
        <taxon>Metazoa</taxon>
        <taxon>Ecdysozoa</taxon>
        <taxon>Arthropoda</taxon>
        <taxon>Chelicerata</taxon>
        <taxon>Arachnida</taxon>
        <taxon>Araneae</taxon>
        <taxon>Araneomorphae</taxon>
        <taxon>Entelegynae</taxon>
        <taxon>Araneoidea</taxon>
        <taxon>Araneidae</taxon>
        <taxon>Caerostris</taxon>
    </lineage>
</organism>
<gene>
    <name evidence="1" type="ORF">CDAR_238241</name>
</gene>
<protein>
    <submittedName>
        <fullName evidence="1">Uncharacterized protein</fullName>
    </submittedName>
</protein>
<name>A0AAV4RP21_9ARAC</name>
<proteinExistence type="predicted"/>
<dbReference type="EMBL" id="BPLQ01006459">
    <property type="protein sequence ID" value="GIY22536.1"/>
    <property type="molecule type" value="Genomic_DNA"/>
</dbReference>
<evidence type="ECO:0000313" key="1">
    <source>
        <dbReference type="EMBL" id="GIY22536.1"/>
    </source>
</evidence>
<evidence type="ECO:0000313" key="2">
    <source>
        <dbReference type="Proteomes" id="UP001054837"/>
    </source>
</evidence>
<keyword evidence="2" id="KW-1185">Reference proteome</keyword>